<organism evidence="2 3">
    <name type="scientific">Hyaloscypha bicolor E</name>
    <dbReference type="NCBI Taxonomy" id="1095630"/>
    <lineage>
        <taxon>Eukaryota</taxon>
        <taxon>Fungi</taxon>
        <taxon>Dikarya</taxon>
        <taxon>Ascomycota</taxon>
        <taxon>Pezizomycotina</taxon>
        <taxon>Leotiomycetes</taxon>
        <taxon>Helotiales</taxon>
        <taxon>Hyaloscyphaceae</taxon>
        <taxon>Hyaloscypha</taxon>
        <taxon>Hyaloscypha bicolor</taxon>
    </lineage>
</organism>
<keyword evidence="3" id="KW-1185">Reference proteome</keyword>
<keyword evidence="1" id="KW-0812">Transmembrane</keyword>
<dbReference type="RefSeq" id="XP_024739646.1">
    <property type="nucleotide sequence ID" value="XM_024879816.1"/>
</dbReference>
<protein>
    <submittedName>
        <fullName evidence="2">Uncharacterized protein</fullName>
    </submittedName>
</protein>
<feature type="transmembrane region" description="Helical" evidence="1">
    <location>
        <begin position="20"/>
        <end position="44"/>
    </location>
</feature>
<sequence length="64" mass="6693">MPLAGRISVSRLVPGFLKKYVLICSSGGGALGTVLGSVVGAIGANLQNQEKPILTWRIREAQEA</sequence>
<evidence type="ECO:0000313" key="2">
    <source>
        <dbReference type="EMBL" id="PMD62742.1"/>
    </source>
</evidence>
<dbReference type="EMBL" id="KZ613783">
    <property type="protein sequence ID" value="PMD62742.1"/>
    <property type="molecule type" value="Genomic_DNA"/>
</dbReference>
<proteinExistence type="predicted"/>
<dbReference type="GeneID" id="36587893"/>
<keyword evidence="1" id="KW-0472">Membrane</keyword>
<accession>A0A2J6TI96</accession>
<dbReference type="Proteomes" id="UP000235371">
    <property type="component" value="Unassembled WGS sequence"/>
</dbReference>
<gene>
    <name evidence="2" type="ORF">K444DRAFT_610761</name>
</gene>
<reference evidence="2 3" key="1">
    <citation type="submission" date="2016-04" db="EMBL/GenBank/DDBJ databases">
        <title>A degradative enzymes factory behind the ericoid mycorrhizal symbiosis.</title>
        <authorList>
            <consortium name="DOE Joint Genome Institute"/>
            <person name="Martino E."/>
            <person name="Morin E."/>
            <person name="Grelet G."/>
            <person name="Kuo A."/>
            <person name="Kohler A."/>
            <person name="Daghino S."/>
            <person name="Barry K."/>
            <person name="Choi C."/>
            <person name="Cichocki N."/>
            <person name="Clum A."/>
            <person name="Copeland A."/>
            <person name="Hainaut M."/>
            <person name="Haridas S."/>
            <person name="Labutti K."/>
            <person name="Lindquist E."/>
            <person name="Lipzen A."/>
            <person name="Khouja H.-R."/>
            <person name="Murat C."/>
            <person name="Ohm R."/>
            <person name="Olson A."/>
            <person name="Spatafora J."/>
            <person name="Veneault-Fourrey C."/>
            <person name="Henrissat B."/>
            <person name="Grigoriev I."/>
            <person name="Martin F."/>
            <person name="Perotto S."/>
        </authorList>
    </citation>
    <scope>NUCLEOTIDE SEQUENCE [LARGE SCALE GENOMIC DNA]</scope>
    <source>
        <strain evidence="2 3">E</strain>
    </source>
</reference>
<name>A0A2J6TI96_9HELO</name>
<evidence type="ECO:0000313" key="3">
    <source>
        <dbReference type="Proteomes" id="UP000235371"/>
    </source>
</evidence>
<keyword evidence="1" id="KW-1133">Transmembrane helix</keyword>
<dbReference type="AlphaFoldDB" id="A0A2J6TI96"/>
<evidence type="ECO:0000256" key="1">
    <source>
        <dbReference type="SAM" id="Phobius"/>
    </source>
</evidence>
<dbReference type="InParanoid" id="A0A2J6TI96"/>